<reference evidence="2" key="2">
    <citation type="submission" date="2021-09" db="EMBL/GenBank/DDBJ databases">
        <authorList>
            <person name="Gilroy R."/>
        </authorList>
    </citation>
    <scope>NUCLEOTIDE SEQUENCE</scope>
    <source>
        <strain evidence="2">ChiGjej5B5-22894</strain>
    </source>
</reference>
<accession>A0A921MW69</accession>
<protein>
    <submittedName>
        <fullName evidence="2">Beta-lactamase family protein</fullName>
    </submittedName>
</protein>
<dbReference type="InterPro" id="IPR001466">
    <property type="entry name" value="Beta-lactam-related"/>
</dbReference>
<feature type="domain" description="Beta-lactamase-related" evidence="1">
    <location>
        <begin position="19"/>
        <end position="385"/>
    </location>
</feature>
<proteinExistence type="predicted"/>
<dbReference type="Proteomes" id="UP000742460">
    <property type="component" value="Unassembled WGS sequence"/>
</dbReference>
<sequence>MPETSPSSPVLPDAVHSAVAALFDTAVDEHKTSGVTWAIIGGHDHDQPILAHGAAGHRKLDGGAPPASGAPMDRATISRIASMTKSFTAATLLALRDEGRVRLEEPVSTYVPEAAGAFDLAADEREPTLRELLTMSAGLVTDNPWGDRQEAMTREEFAATLREGLGHVHRAGTGFEYSNTGYALIGRVIDEVTGSDYTAEIRRRFLEPLGLGSTGWSAEEIDTAYLATGHRLADRSDATRFEPVPLDSPGVYGAMAGLFSTVDDVAAWVRFLAAADAPDAAEREAGPLAIASRREMQQLYRHQALAPLPVDLDDPARTSPGFDRVRGYGFGLVIEHFPDLGQVISHSGGYPGYGSFMVWHRDSGVGVVALANSKYAPATPLSMQTLRLLQREVPALLARRPKQAAPRTLEAAQAALDWLRTEDPATAEEWFADNMDLDVPRAERRRRLASALASAGLDTSALEALRVEDAQVLSRAQLRWTLPGRGEGAASLRIDLLMDPRRRALLQALETTAVAPR</sequence>
<dbReference type="InterPro" id="IPR050491">
    <property type="entry name" value="AmpC-like"/>
</dbReference>
<dbReference type="PANTHER" id="PTHR46825">
    <property type="entry name" value="D-ALANYL-D-ALANINE-CARBOXYPEPTIDASE/ENDOPEPTIDASE AMPH"/>
    <property type="match status" value="1"/>
</dbReference>
<dbReference type="EMBL" id="DYUE01000182">
    <property type="protein sequence ID" value="HJG91653.1"/>
    <property type="molecule type" value="Genomic_DNA"/>
</dbReference>
<evidence type="ECO:0000313" key="2">
    <source>
        <dbReference type="EMBL" id="HJG91653.1"/>
    </source>
</evidence>
<reference evidence="2" key="1">
    <citation type="journal article" date="2021" name="PeerJ">
        <title>Extensive microbial diversity within the chicken gut microbiome revealed by metagenomics and culture.</title>
        <authorList>
            <person name="Gilroy R."/>
            <person name="Ravi A."/>
            <person name="Getino M."/>
            <person name="Pursley I."/>
            <person name="Horton D.L."/>
            <person name="Alikhan N.F."/>
            <person name="Baker D."/>
            <person name="Gharbi K."/>
            <person name="Hall N."/>
            <person name="Watson M."/>
            <person name="Adriaenssens E.M."/>
            <person name="Foster-Nyarko E."/>
            <person name="Jarju S."/>
            <person name="Secka A."/>
            <person name="Antonio M."/>
            <person name="Oren A."/>
            <person name="Chaudhuri R.R."/>
            <person name="La Ragione R."/>
            <person name="Hildebrand F."/>
            <person name="Pallen M.J."/>
        </authorList>
    </citation>
    <scope>NUCLEOTIDE SEQUENCE</scope>
    <source>
        <strain evidence="2">ChiGjej5B5-22894</strain>
    </source>
</reference>
<dbReference type="AlphaFoldDB" id="A0A921MW69"/>
<organism evidence="2 3">
    <name type="scientific">Brachybacterium massiliense</name>
    <dbReference type="NCBI Taxonomy" id="1755098"/>
    <lineage>
        <taxon>Bacteria</taxon>
        <taxon>Bacillati</taxon>
        <taxon>Actinomycetota</taxon>
        <taxon>Actinomycetes</taxon>
        <taxon>Micrococcales</taxon>
        <taxon>Dermabacteraceae</taxon>
        <taxon>Brachybacterium</taxon>
    </lineage>
</organism>
<dbReference type="PANTHER" id="PTHR46825:SF9">
    <property type="entry name" value="BETA-LACTAMASE-RELATED DOMAIN-CONTAINING PROTEIN"/>
    <property type="match status" value="1"/>
</dbReference>
<comment type="caution">
    <text evidence="2">The sequence shown here is derived from an EMBL/GenBank/DDBJ whole genome shotgun (WGS) entry which is preliminary data.</text>
</comment>
<evidence type="ECO:0000313" key="3">
    <source>
        <dbReference type="Proteomes" id="UP000742460"/>
    </source>
</evidence>
<gene>
    <name evidence="2" type="ORF">K8V81_07995</name>
</gene>
<dbReference type="InterPro" id="IPR012338">
    <property type="entry name" value="Beta-lactam/transpept-like"/>
</dbReference>
<dbReference type="Gene3D" id="3.40.710.10">
    <property type="entry name" value="DD-peptidase/beta-lactamase superfamily"/>
    <property type="match status" value="1"/>
</dbReference>
<dbReference type="SUPFAM" id="SSF56601">
    <property type="entry name" value="beta-lactamase/transpeptidase-like"/>
    <property type="match status" value="1"/>
</dbReference>
<dbReference type="Pfam" id="PF00144">
    <property type="entry name" value="Beta-lactamase"/>
    <property type="match status" value="1"/>
</dbReference>
<name>A0A921MW69_9MICO</name>
<evidence type="ECO:0000259" key="1">
    <source>
        <dbReference type="Pfam" id="PF00144"/>
    </source>
</evidence>